<organism evidence="2 3">
    <name type="scientific">Microbulbifer echini</name>
    <dbReference type="NCBI Taxonomy" id="1529067"/>
    <lineage>
        <taxon>Bacteria</taxon>
        <taxon>Pseudomonadati</taxon>
        <taxon>Pseudomonadota</taxon>
        <taxon>Gammaproteobacteria</taxon>
        <taxon>Cellvibrionales</taxon>
        <taxon>Microbulbiferaceae</taxon>
        <taxon>Microbulbifer</taxon>
    </lineage>
</organism>
<keyword evidence="1" id="KW-0812">Transmembrane</keyword>
<feature type="transmembrane region" description="Helical" evidence="1">
    <location>
        <begin position="51"/>
        <end position="75"/>
    </location>
</feature>
<keyword evidence="1" id="KW-1133">Transmembrane helix</keyword>
<feature type="transmembrane region" description="Helical" evidence="1">
    <location>
        <begin position="108"/>
        <end position="126"/>
    </location>
</feature>
<gene>
    <name evidence="2" type="ORF">ACCI51_18630</name>
</gene>
<protein>
    <recommendedName>
        <fullName evidence="4">DUF2127 domain-containing protein</fullName>
    </recommendedName>
</protein>
<reference evidence="2 3" key="1">
    <citation type="submission" date="2024-08" db="EMBL/GenBank/DDBJ databases">
        <authorList>
            <person name="Ishaq N."/>
        </authorList>
    </citation>
    <scope>NUCLEOTIDE SEQUENCE [LARGE SCALE GENOMIC DNA]</scope>
    <source>
        <strain evidence="2 3">JCM 30400</strain>
    </source>
</reference>
<accession>A0ABV4NSP3</accession>
<evidence type="ECO:0000313" key="3">
    <source>
        <dbReference type="Proteomes" id="UP001569414"/>
    </source>
</evidence>
<name>A0ABV4NSP3_9GAMM</name>
<keyword evidence="1" id="KW-0472">Membrane</keyword>
<dbReference type="RefSeq" id="WP_299588909.1">
    <property type="nucleotide sequence ID" value="NZ_JBGMEL010000030.1"/>
</dbReference>
<comment type="caution">
    <text evidence="2">The sequence shown here is derived from an EMBL/GenBank/DDBJ whole genome shotgun (WGS) entry which is preliminary data.</text>
</comment>
<evidence type="ECO:0000256" key="1">
    <source>
        <dbReference type="SAM" id="Phobius"/>
    </source>
</evidence>
<dbReference type="Proteomes" id="UP001569414">
    <property type="component" value="Unassembled WGS sequence"/>
</dbReference>
<keyword evidence="3" id="KW-1185">Reference proteome</keyword>
<evidence type="ECO:0000313" key="2">
    <source>
        <dbReference type="EMBL" id="MFA0792557.1"/>
    </source>
</evidence>
<evidence type="ECO:0008006" key="4">
    <source>
        <dbReference type="Google" id="ProtNLM"/>
    </source>
</evidence>
<proteinExistence type="predicted"/>
<sequence>MTKNQYRTLIIVSLGIGLLSGVYDYIWSDPITDQVFDYIIEIEPEIEGTELVVAGSLAVVAIIMALVSVIGLLLFKSWARHVYAAGFVAAFTLYPFMGITVYGGFSQVLYEISMVLSGVLLALMYYSPVARYYEQKI</sequence>
<dbReference type="EMBL" id="JBGMEL010000030">
    <property type="protein sequence ID" value="MFA0792557.1"/>
    <property type="molecule type" value="Genomic_DNA"/>
</dbReference>
<feature type="transmembrane region" description="Helical" evidence="1">
    <location>
        <begin position="82"/>
        <end position="102"/>
    </location>
</feature>
<feature type="transmembrane region" description="Helical" evidence="1">
    <location>
        <begin position="9"/>
        <end position="27"/>
    </location>
</feature>